<dbReference type="InterPro" id="IPR036388">
    <property type="entry name" value="WH-like_DNA-bd_sf"/>
</dbReference>
<evidence type="ECO:0000313" key="5">
    <source>
        <dbReference type="EMBL" id="SNY81374.1"/>
    </source>
</evidence>
<proteinExistence type="predicted"/>
<keyword evidence="2" id="KW-0238">DNA-binding</keyword>
<reference evidence="5 6" key="1">
    <citation type="submission" date="2017-09" db="EMBL/GenBank/DDBJ databases">
        <authorList>
            <person name="Ehlers B."/>
            <person name="Leendertz F.H."/>
        </authorList>
    </citation>
    <scope>NUCLEOTIDE SEQUENCE [LARGE SCALE GENOMIC DNA]</scope>
    <source>
        <strain evidence="5 6">DSM 45537</strain>
    </source>
</reference>
<dbReference type="PROSITE" id="PS51000">
    <property type="entry name" value="HTH_DEOR_2"/>
    <property type="match status" value="1"/>
</dbReference>
<keyword evidence="6" id="KW-1185">Reference proteome</keyword>
<keyword evidence="3" id="KW-0804">Transcription</keyword>
<dbReference type="InterPro" id="IPR001034">
    <property type="entry name" value="DeoR_HTH"/>
</dbReference>
<dbReference type="SMART" id="SM01134">
    <property type="entry name" value="DeoRC"/>
    <property type="match status" value="1"/>
</dbReference>
<dbReference type="SMART" id="SM00420">
    <property type="entry name" value="HTH_DEOR"/>
    <property type="match status" value="1"/>
</dbReference>
<dbReference type="PRINTS" id="PR00037">
    <property type="entry name" value="HTHLACR"/>
</dbReference>
<organism evidence="5 6">
    <name type="scientific">Nocardia amikacinitolerans</name>
    <dbReference type="NCBI Taxonomy" id="756689"/>
    <lineage>
        <taxon>Bacteria</taxon>
        <taxon>Bacillati</taxon>
        <taxon>Actinomycetota</taxon>
        <taxon>Actinomycetes</taxon>
        <taxon>Mycobacteriales</taxon>
        <taxon>Nocardiaceae</taxon>
        <taxon>Nocardia</taxon>
    </lineage>
</organism>
<dbReference type="GO" id="GO:0003700">
    <property type="term" value="F:DNA-binding transcription factor activity"/>
    <property type="evidence" value="ECO:0007669"/>
    <property type="project" value="InterPro"/>
</dbReference>
<dbReference type="InterPro" id="IPR037171">
    <property type="entry name" value="NagB/RpiA_transferase-like"/>
</dbReference>
<dbReference type="SUPFAM" id="SSF46785">
    <property type="entry name" value="Winged helix' DNA-binding domain"/>
    <property type="match status" value="1"/>
</dbReference>
<dbReference type="PANTHER" id="PTHR30363:SF44">
    <property type="entry name" value="AGA OPERON TRANSCRIPTIONAL REPRESSOR-RELATED"/>
    <property type="match status" value="1"/>
</dbReference>
<name>A0A285L932_9NOCA</name>
<dbReference type="PANTHER" id="PTHR30363">
    <property type="entry name" value="HTH-TYPE TRANSCRIPTIONAL REGULATOR SRLR-RELATED"/>
    <property type="match status" value="1"/>
</dbReference>
<dbReference type="InterPro" id="IPR018356">
    <property type="entry name" value="Tscrpt_reg_HTH_DeoR_CS"/>
</dbReference>
<dbReference type="InterPro" id="IPR014036">
    <property type="entry name" value="DeoR-like_C"/>
</dbReference>
<dbReference type="Pfam" id="PF00455">
    <property type="entry name" value="DeoRC"/>
    <property type="match status" value="1"/>
</dbReference>
<dbReference type="STRING" id="1379680.GCA_001612615_05810"/>
<dbReference type="GO" id="GO:0003677">
    <property type="term" value="F:DNA binding"/>
    <property type="evidence" value="ECO:0007669"/>
    <property type="project" value="UniProtKB-KW"/>
</dbReference>
<dbReference type="OrthoDB" id="7688673at2"/>
<dbReference type="PROSITE" id="PS00894">
    <property type="entry name" value="HTH_DEOR_1"/>
    <property type="match status" value="1"/>
</dbReference>
<protein>
    <submittedName>
        <fullName evidence="5">Transcriptional regulator, DeoR family</fullName>
    </submittedName>
</protein>
<feature type="domain" description="HTH deoR-type" evidence="4">
    <location>
        <begin position="7"/>
        <end position="62"/>
    </location>
</feature>
<dbReference type="InterPro" id="IPR036390">
    <property type="entry name" value="WH_DNA-bd_sf"/>
</dbReference>
<evidence type="ECO:0000313" key="6">
    <source>
        <dbReference type="Proteomes" id="UP000219565"/>
    </source>
</evidence>
<keyword evidence="1" id="KW-0805">Transcription regulation</keyword>
<evidence type="ECO:0000256" key="3">
    <source>
        <dbReference type="ARBA" id="ARBA00023163"/>
    </source>
</evidence>
<dbReference type="AlphaFoldDB" id="A0A285L932"/>
<evidence type="ECO:0000256" key="2">
    <source>
        <dbReference type="ARBA" id="ARBA00023125"/>
    </source>
</evidence>
<dbReference type="Gene3D" id="3.40.50.1360">
    <property type="match status" value="1"/>
</dbReference>
<dbReference type="RefSeq" id="WP_067791037.1">
    <property type="nucleotide sequence ID" value="NZ_JAMTCX010000022.1"/>
</dbReference>
<accession>A0A285L932</accession>
<evidence type="ECO:0000259" key="4">
    <source>
        <dbReference type="PROSITE" id="PS51000"/>
    </source>
</evidence>
<dbReference type="InterPro" id="IPR050313">
    <property type="entry name" value="Carb_Metab_HTH_regulators"/>
</dbReference>
<dbReference type="Gene3D" id="1.10.10.10">
    <property type="entry name" value="Winged helix-like DNA-binding domain superfamily/Winged helix DNA-binding domain"/>
    <property type="match status" value="1"/>
</dbReference>
<evidence type="ECO:0000256" key="1">
    <source>
        <dbReference type="ARBA" id="ARBA00023015"/>
    </source>
</evidence>
<dbReference type="Pfam" id="PF08220">
    <property type="entry name" value="HTH_DeoR"/>
    <property type="match status" value="1"/>
</dbReference>
<dbReference type="SUPFAM" id="SSF100950">
    <property type="entry name" value="NagB/RpiA/CoA transferase-like"/>
    <property type="match status" value="1"/>
</dbReference>
<sequence length="263" mass="27908">MTGPTDRPQRWNRLLELLAESGRLSVEEAAERLQVSPATVRRDFTALAEQQLATRTHGGVVATTVAYDLPARYRQTGGEAKQRIAEHAAALVDPTAVVGMNGGTTTTAVARALAGRTDLANSGDDQLTIVTNALNIAGEMVLRPHLRTICLGGVARRESYELHGPLAERALAELRLDTLILGVNAISAEGGAQCRHIDEAGVTTEMVRRSGHVMVVATSDKLERSALARICGIDQVHVLVTDTRADASAVAAIRAAGVRVDLV</sequence>
<dbReference type="Proteomes" id="UP000219565">
    <property type="component" value="Unassembled WGS sequence"/>
</dbReference>
<dbReference type="EMBL" id="OBEG01000002">
    <property type="protein sequence ID" value="SNY81374.1"/>
    <property type="molecule type" value="Genomic_DNA"/>
</dbReference>
<gene>
    <name evidence="5" type="ORF">SAMN04244553_2968</name>
</gene>